<dbReference type="Gene3D" id="2.40.128.150">
    <property type="entry name" value="Cysteine proteinases"/>
    <property type="match status" value="1"/>
</dbReference>
<evidence type="ECO:0000256" key="2">
    <source>
        <dbReference type="RuleBase" id="RU003452"/>
    </source>
</evidence>
<evidence type="ECO:0000313" key="3">
    <source>
        <dbReference type="EMBL" id="MDT0456485.1"/>
    </source>
</evidence>
<proteinExistence type="inferred from homology"/>
<dbReference type="PANTHER" id="PTHR11786">
    <property type="entry name" value="N-HYDROXYARYLAMINE O-ACETYLTRANSFERASE"/>
    <property type="match status" value="1"/>
</dbReference>
<evidence type="ECO:0000313" key="4">
    <source>
        <dbReference type="Proteomes" id="UP001180551"/>
    </source>
</evidence>
<dbReference type="EMBL" id="JAVRFE010000013">
    <property type="protein sequence ID" value="MDT0456485.1"/>
    <property type="molecule type" value="Genomic_DNA"/>
</dbReference>
<dbReference type="Proteomes" id="UP001180551">
    <property type="component" value="Unassembled WGS sequence"/>
</dbReference>
<comment type="caution">
    <text evidence="3">The sequence shown here is derived from an EMBL/GenBank/DDBJ whole genome shotgun (WGS) entry which is preliminary data.</text>
</comment>
<comment type="similarity">
    <text evidence="1 2">Belongs to the arylamine N-acetyltransferase family.</text>
</comment>
<dbReference type="PRINTS" id="PR01543">
    <property type="entry name" value="ANATRNSFRASE"/>
</dbReference>
<dbReference type="Gene3D" id="3.30.2140.10">
    <property type="entry name" value="Arylamine N-acetyltransferase"/>
    <property type="match status" value="1"/>
</dbReference>
<protein>
    <submittedName>
        <fullName evidence="3">Arylamine N-acetyltransferase</fullName>
    </submittedName>
</protein>
<dbReference type="RefSeq" id="WP_311623701.1">
    <property type="nucleotide sequence ID" value="NZ_JAVRFE010000013.1"/>
</dbReference>
<organism evidence="3 4">
    <name type="scientific">Streptomyces mooreae</name>
    <dbReference type="NCBI Taxonomy" id="3075523"/>
    <lineage>
        <taxon>Bacteria</taxon>
        <taxon>Bacillati</taxon>
        <taxon>Actinomycetota</taxon>
        <taxon>Actinomycetes</taxon>
        <taxon>Kitasatosporales</taxon>
        <taxon>Streptomycetaceae</taxon>
        <taxon>Streptomyces</taxon>
    </lineage>
</organism>
<dbReference type="InterPro" id="IPR038765">
    <property type="entry name" value="Papain-like_cys_pep_sf"/>
</dbReference>
<name>A0ABU2T7V2_9ACTN</name>
<evidence type="ECO:0000256" key="1">
    <source>
        <dbReference type="ARBA" id="ARBA00006547"/>
    </source>
</evidence>
<accession>A0ABU2T7V2</accession>
<reference evidence="3" key="1">
    <citation type="submission" date="2024-05" db="EMBL/GenBank/DDBJ databases">
        <title>30 novel species of actinomycetes from the DSMZ collection.</title>
        <authorList>
            <person name="Nouioui I."/>
        </authorList>
    </citation>
    <scope>NUCLEOTIDE SEQUENCE</scope>
    <source>
        <strain evidence="3">DSM 41527</strain>
    </source>
</reference>
<sequence>MDAAAADAYLDRIGAVRAAAPDAEALRALHLSHLRAVPFENLSIHLGEEIVLAEQPLLDKIVRARRGGFCYELNGAFALLLGALGYEVELLSARVFGADGPGIPYDHLALRVQTPSGPWLADVGFGRHSHFPLRWDSRAEQADPGGVFRIEETSEGDLDVLRDGEPQYRLEQRPRAYADFEAGCWWHRTSPKSHFTRSLVCSRLMESGRVTLSGRTLVTTGAEGARDERELSGEGEVLAAYREHFGIVLEREPRVGAVRAPGGSGA</sequence>
<dbReference type="SUPFAM" id="SSF54001">
    <property type="entry name" value="Cysteine proteinases"/>
    <property type="match status" value="1"/>
</dbReference>
<dbReference type="PANTHER" id="PTHR11786:SF0">
    <property type="entry name" value="ARYLAMINE N-ACETYLTRANSFERASE 4-RELATED"/>
    <property type="match status" value="1"/>
</dbReference>
<gene>
    <name evidence="3" type="ORF">RM550_12180</name>
</gene>
<keyword evidence="4" id="KW-1185">Reference proteome</keyword>
<dbReference type="Pfam" id="PF00797">
    <property type="entry name" value="Acetyltransf_2"/>
    <property type="match status" value="1"/>
</dbReference>
<dbReference type="InterPro" id="IPR001447">
    <property type="entry name" value="Arylamine_N-AcTrfase"/>
</dbReference>